<dbReference type="InterPro" id="IPR010562">
    <property type="entry name" value="Haemolymph_juvenile_hormone-bd"/>
</dbReference>
<organism evidence="1 2">
    <name type="scientific">Nicrophorus vespilloides</name>
    <name type="common">Boreal carrion beetle</name>
    <dbReference type="NCBI Taxonomy" id="110193"/>
    <lineage>
        <taxon>Eukaryota</taxon>
        <taxon>Metazoa</taxon>
        <taxon>Ecdysozoa</taxon>
        <taxon>Arthropoda</taxon>
        <taxon>Hexapoda</taxon>
        <taxon>Insecta</taxon>
        <taxon>Pterygota</taxon>
        <taxon>Neoptera</taxon>
        <taxon>Endopterygota</taxon>
        <taxon>Coleoptera</taxon>
        <taxon>Polyphaga</taxon>
        <taxon>Staphyliniformia</taxon>
        <taxon>Silphidae</taxon>
        <taxon>Nicrophorinae</taxon>
        <taxon>Nicrophorus</taxon>
    </lineage>
</organism>
<gene>
    <name evidence="2" type="primary">LOC108569379</name>
</gene>
<evidence type="ECO:0000313" key="1">
    <source>
        <dbReference type="Proteomes" id="UP000695000"/>
    </source>
</evidence>
<dbReference type="RefSeq" id="XP_017786393.1">
    <property type="nucleotide sequence ID" value="XM_017930904.1"/>
</dbReference>
<sequence>MNAVSPHLELIGQYKFTGKLLLFQINGFGRCNITLINLHTKHTMKCEQFDVDGEEHLRVTDYELDMNPEKVVYDFENMVDGNRAISDEVLKVMNENNLDVYAGIKKDYDRTFAEIYKHITNTILNNIPIKKLFLL</sequence>
<accession>A0ABM1NHU3</accession>
<proteinExistence type="predicted"/>
<dbReference type="Proteomes" id="UP000695000">
    <property type="component" value="Unplaced"/>
</dbReference>
<dbReference type="PANTHER" id="PTHR11008">
    <property type="entry name" value="PROTEIN TAKEOUT-LIKE PROTEIN"/>
    <property type="match status" value="1"/>
</dbReference>
<keyword evidence="1" id="KW-1185">Reference proteome</keyword>
<dbReference type="InterPro" id="IPR038606">
    <property type="entry name" value="To_sf"/>
</dbReference>
<protein>
    <submittedName>
        <fullName evidence="2">Protein takeout-like</fullName>
    </submittedName>
</protein>
<dbReference type="GeneID" id="108569379"/>
<dbReference type="Pfam" id="PF06585">
    <property type="entry name" value="JHBP"/>
    <property type="match status" value="1"/>
</dbReference>
<name>A0ABM1NHU3_NICVS</name>
<evidence type="ECO:0000313" key="2">
    <source>
        <dbReference type="RefSeq" id="XP_017786393.1"/>
    </source>
</evidence>
<dbReference type="PANTHER" id="PTHR11008:SF32">
    <property type="entry name" value="CIRCADIAN CLOCK-CONTROLLED PROTEIN DAYWAKE-RELATED"/>
    <property type="match status" value="1"/>
</dbReference>
<dbReference type="Gene3D" id="3.15.10.30">
    <property type="entry name" value="Haemolymph juvenile hormone binding protein"/>
    <property type="match status" value="1"/>
</dbReference>
<reference evidence="2" key="1">
    <citation type="submission" date="2025-08" db="UniProtKB">
        <authorList>
            <consortium name="RefSeq"/>
        </authorList>
    </citation>
    <scope>IDENTIFICATION</scope>
    <source>
        <tissue evidence="2">Whole Larva</tissue>
    </source>
</reference>